<evidence type="ECO:0000256" key="2">
    <source>
        <dbReference type="SAM" id="Phobius"/>
    </source>
</evidence>
<comment type="caution">
    <text evidence="3">The sequence shown here is derived from an EMBL/GenBank/DDBJ whole genome shotgun (WGS) entry which is preliminary data.</text>
</comment>
<dbReference type="EMBL" id="JAAZQD010000002">
    <property type="protein sequence ID" value="NKZ38176.1"/>
    <property type="molecule type" value="Genomic_DNA"/>
</dbReference>
<dbReference type="Proteomes" id="UP000541636">
    <property type="component" value="Unassembled WGS sequence"/>
</dbReference>
<evidence type="ECO:0000313" key="4">
    <source>
        <dbReference type="Proteomes" id="UP000541636"/>
    </source>
</evidence>
<reference evidence="3 4" key="1">
    <citation type="journal article" date="2017" name="Int. J. Syst. Evol. Microbiol.">
        <title>Oleiagrimonas citrea sp. nov., a marine bacterium isolated from tidal flat sediment and emended description of the genus Oleiagrimonas Fang et al. 2015 and Oleiagrimonas soli.</title>
        <authorList>
            <person name="Yang S.H."/>
            <person name="Seo H.S."/>
            <person name="Seong C.N."/>
            <person name="Kwon K.K."/>
        </authorList>
    </citation>
    <scope>NUCLEOTIDE SEQUENCE [LARGE SCALE GENOMIC DNA]</scope>
    <source>
        <strain evidence="3 4">MEBiC09124</strain>
    </source>
</reference>
<evidence type="ECO:0000256" key="1">
    <source>
        <dbReference type="SAM" id="MobiDB-lite"/>
    </source>
</evidence>
<name>A0A846ZJK6_9GAMM</name>
<keyword evidence="2" id="KW-1133">Transmembrane helix</keyword>
<keyword evidence="2" id="KW-0812">Transmembrane</keyword>
<keyword evidence="2" id="KW-0472">Membrane</keyword>
<dbReference type="RefSeq" id="WP_168184685.1">
    <property type="nucleotide sequence ID" value="NZ_JAAZQD010000002.1"/>
</dbReference>
<sequence length="199" mass="22066">MFPPHNQHDAGPDRLREALSQLPEHAPDSETWSRIHARAVSRRRSRRRLRRILPLAAAASLLLALGMPVLHDATSPDRAPLQTQTHVSTPMQNPATAHTAMPTVATLQHRSMRMEQWLSELRTHGAPLQGIALARAVDLQDRIGLVDLQLSAPGDTPARKALWQQRVNLLQDLAMLRVSQSPVSDQRAMAESRSAAIQL</sequence>
<evidence type="ECO:0000313" key="3">
    <source>
        <dbReference type="EMBL" id="NKZ38176.1"/>
    </source>
</evidence>
<protein>
    <submittedName>
        <fullName evidence="3">Uncharacterized protein</fullName>
    </submittedName>
</protein>
<feature type="region of interest" description="Disordered" evidence="1">
    <location>
        <begin position="74"/>
        <end position="95"/>
    </location>
</feature>
<feature type="compositionally biased region" description="Polar residues" evidence="1">
    <location>
        <begin position="81"/>
        <end position="95"/>
    </location>
</feature>
<feature type="transmembrane region" description="Helical" evidence="2">
    <location>
        <begin position="52"/>
        <end position="70"/>
    </location>
</feature>
<organism evidence="3 4">
    <name type="scientific">Oleiagrimonas citrea</name>
    <dbReference type="NCBI Taxonomy" id="1665687"/>
    <lineage>
        <taxon>Bacteria</taxon>
        <taxon>Pseudomonadati</taxon>
        <taxon>Pseudomonadota</taxon>
        <taxon>Gammaproteobacteria</taxon>
        <taxon>Lysobacterales</taxon>
        <taxon>Rhodanobacteraceae</taxon>
        <taxon>Oleiagrimonas</taxon>
    </lineage>
</organism>
<dbReference type="AlphaFoldDB" id="A0A846ZJK6"/>
<gene>
    <name evidence="3" type="ORF">HF690_04310</name>
</gene>
<accession>A0A846ZJK6</accession>
<proteinExistence type="predicted"/>
<keyword evidence="4" id="KW-1185">Reference proteome</keyword>